<dbReference type="SUPFAM" id="SSF81383">
    <property type="entry name" value="F-box domain"/>
    <property type="match status" value="1"/>
</dbReference>
<dbReference type="InterPro" id="IPR050796">
    <property type="entry name" value="SCF_F-box_component"/>
</dbReference>
<dbReference type="PANTHER" id="PTHR31672:SF13">
    <property type="entry name" value="F-BOX PROTEIN CPR30-LIKE"/>
    <property type="match status" value="1"/>
</dbReference>
<dbReference type="Pfam" id="PF00646">
    <property type="entry name" value="F-box"/>
    <property type="match status" value="1"/>
</dbReference>
<gene>
    <name evidence="2" type="ORF">Scep_027032</name>
</gene>
<evidence type="ECO:0000259" key="1">
    <source>
        <dbReference type="Pfam" id="PF00646"/>
    </source>
</evidence>
<dbReference type="Gene3D" id="1.20.1280.50">
    <property type="match status" value="1"/>
</dbReference>
<organism evidence="2 3">
    <name type="scientific">Stephania cephalantha</name>
    <dbReference type="NCBI Taxonomy" id="152367"/>
    <lineage>
        <taxon>Eukaryota</taxon>
        <taxon>Viridiplantae</taxon>
        <taxon>Streptophyta</taxon>
        <taxon>Embryophyta</taxon>
        <taxon>Tracheophyta</taxon>
        <taxon>Spermatophyta</taxon>
        <taxon>Magnoliopsida</taxon>
        <taxon>Ranunculales</taxon>
        <taxon>Menispermaceae</taxon>
        <taxon>Menispermoideae</taxon>
        <taxon>Cissampelideae</taxon>
        <taxon>Stephania</taxon>
    </lineage>
</organism>
<dbReference type="InterPro" id="IPR001810">
    <property type="entry name" value="F-box_dom"/>
</dbReference>
<dbReference type="PANTHER" id="PTHR31672">
    <property type="entry name" value="BNACNNG10540D PROTEIN"/>
    <property type="match status" value="1"/>
</dbReference>
<proteinExistence type="predicted"/>
<name>A0AAP0HNP7_9MAGN</name>
<feature type="domain" description="F-box" evidence="1">
    <location>
        <begin position="35"/>
        <end position="66"/>
    </location>
</feature>
<protein>
    <recommendedName>
        <fullName evidence="1">F-box domain-containing protein</fullName>
    </recommendedName>
</protein>
<comment type="caution">
    <text evidence="2">The sequence shown here is derived from an EMBL/GenBank/DDBJ whole genome shotgun (WGS) entry which is preliminary data.</text>
</comment>
<evidence type="ECO:0000313" key="3">
    <source>
        <dbReference type="Proteomes" id="UP001419268"/>
    </source>
</evidence>
<dbReference type="AlphaFoldDB" id="A0AAP0HNP7"/>
<accession>A0AAP0HNP7</accession>
<keyword evidence="3" id="KW-1185">Reference proteome</keyword>
<evidence type="ECO:0000313" key="2">
    <source>
        <dbReference type="EMBL" id="KAK9095563.1"/>
    </source>
</evidence>
<dbReference type="Proteomes" id="UP001419268">
    <property type="component" value="Unassembled WGS sequence"/>
</dbReference>
<sequence length="381" mass="44309">MSSKNSMRITRSATKNMKQQNQMLEYAGIPEDVLFYEILPRLPIKQILGFRSVCRRWYALTNEFKFITNQAHRSIHSSSNQSVFMYPNHDDSLSVISFEEQNRYRLPPPYPLQTRLHSRMLYVGSCNGLVYGYTSCHKLIFVCNPIVCKPITRRTIFVNTFRHKDRIVPPSGVALAFDPPLTPNAGPELMKFKLICPIENETSRQNVFVKGKVYWFNHIFLVWFNVNEEEEVAGTIPLPPPNTTAITDLSLGVCDGELSCCNMTMDSKLNVWLRRGEWVRLHEVSLERIIRANWNVDIAPRDMKLRDCGTVFLRRHLVFTMSYDGGDILMFWMRTEHGRQRIFGFNSKTMELKELSAPDLTQSYIPPFPYKAILLQEPKWI</sequence>
<dbReference type="EMBL" id="JBBNAG010000011">
    <property type="protein sequence ID" value="KAK9095563.1"/>
    <property type="molecule type" value="Genomic_DNA"/>
</dbReference>
<reference evidence="2 3" key="1">
    <citation type="submission" date="2024-01" db="EMBL/GenBank/DDBJ databases">
        <title>Genome assemblies of Stephania.</title>
        <authorList>
            <person name="Yang L."/>
        </authorList>
    </citation>
    <scope>NUCLEOTIDE SEQUENCE [LARGE SCALE GENOMIC DNA]</scope>
    <source>
        <strain evidence="2">JXDWG</strain>
        <tissue evidence="2">Leaf</tissue>
    </source>
</reference>
<dbReference type="InterPro" id="IPR036047">
    <property type="entry name" value="F-box-like_dom_sf"/>
</dbReference>